<sequence>MVIVAALGRLFVFYHNDTTRLGTRCPTRCYSSRYKAIPRKRESVTPSKTLLNLKLEPTTTPTPTRRRPRILEPEDDESLPSSKPKGSPSKKQRQGYAPPEKYAHLDKLTDRLQGGLDVLFCGINPGVKSAEIGLHFGHRNNRFWRCLHQSGFTPTTLPPSAGPSLPEQSNIGLTDLVERPTSKEDELSRDEKIAAVPSFLNKIALFRPRIVCFIGLEIARIVRKRAIPGYTCPSRPSSPTKRSGSLKAQVNRMKPLPPDGVNIQTGSF</sequence>
<evidence type="ECO:0000256" key="1">
    <source>
        <dbReference type="ARBA" id="ARBA00022763"/>
    </source>
</evidence>
<dbReference type="Proteomes" id="UP001049176">
    <property type="component" value="Chromosome 2"/>
</dbReference>
<dbReference type="SUPFAM" id="SSF52141">
    <property type="entry name" value="Uracil-DNA glycosylase-like"/>
    <property type="match status" value="1"/>
</dbReference>
<dbReference type="PANTHER" id="PTHR12159:SF9">
    <property type="entry name" value="G_T MISMATCH-SPECIFIC THYMINE DNA GLYCOSYLASE"/>
    <property type="match status" value="1"/>
</dbReference>
<keyword evidence="1" id="KW-0227">DNA damage</keyword>
<accession>A0A9P7UZR8</accession>
<evidence type="ECO:0000259" key="5">
    <source>
        <dbReference type="Pfam" id="PF03167"/>
    </source>
</evidence>
<dbReference type="PANTHER" id="PTHR12159">
    <property type="entry name" value="G/T AND G/U MISMATCH-SPECIFIC DNA GLYCOSYLASE"/>
    <property type="match status" value="1"/>
</dbReference>
<dbReference type="GO" id="GO:0008263">
    <property type="term" value="F:pyrimidine-specific mismatch base pair DNA N-glycosylase activity"/>
    <property type="evidence" value="ECO:0007669"/>
    <property type="project" value="TreeGrafter"/>
</dbReference>
<comment type="caution">
    <text evidence="6">The sequence shown here is derived from an EMBL/GenBank/DDBJ whole genome shotgun (WGS) entry which is preliminary data.</text>
</comment>
<evidence type="ECO:0000313" key="7">
    <source>
        <dbReference type="Proteomes" id="UP001049176"/>
    </source>
</evidence>
<evidence type="ECO:0000313" key="6">
    <source>
        <dbReference type="EMBL" id="KAG7097624.1"/>
    </source>
</evidence>
<evidence type="ECO:0000256" key="2">
    <source>
        <dbReference type="ARBA" id="ARBA00022801"/>
    </source>
</evidence>
<feature type="region of interest" description="Disordered" evidence="4">
    <location>
        <begin position="41"/>
        <end position="98"/>
    </location>
</feature>
<keyword evidence="3" id="KW-0234">DNA repair</keyword>
<dbReference type="InterPro" id="IPR015637">
    <property type="entry name" value="MUG/TDG"/>
</dbReference>
<dbReference type="KEGG" id="more:E1B28_004957"/>
<feature type="domain" description="Uracil-DNA glycosylase-like" evidence="5">
    <location>
        <begin position="116"/>
        <end position="225"/>
    </location>
</feature>
<evidence type="ECO:0000256" key="4">
    <source>
        <dbReference type="SAM" id="MobiDB-lite"/>
    </source>
</evidence>
<dbReference type="InterPro" id="IPR036895">
    <property type="entry name" value="Uracil-DNA_glycosylase-like_sf"/>
</dbReference>
<dbReference type="Pfam" id="PF03167">
    <property type="entry name" value="UDG"/>
    <property type="match status" value="1"/>
</dbReference>
<name>A0A9P7UZR8_9AGAR</name>
<dbReference type="GeneID" id="66074033"/>
<dbReference type="OrthoDB" id="565731at2759"/>
<evidence type="ECO:0000256" key="3">
    <source>
        <dbReference type="ARBA" id="ARBA00023204"/>
    </source>
</evidence>
<dbReference type="InterPro" id="IPR005122">
    <property type="entry name" value="Uracil-DNA_glycosylase-like"/>
</dbReference>
<dbReference type="GO" id="GO:0006285">
    <property type="term" value="P:base-excision repair, AP site formation"/>
    <property type="evidence" value="ECO:0007669"/>
    <property type="project" value="InterPro"/>
</dbReference>
<keyword evidence="7" id="KW-1185">Reference proteome</keyword>
<protein>
    <recommendedName>
        <fullName evidence="5">Uracil-DNA glycosylase-like domain-containing protein</fullName>
    </recommendedName>
</protein>
<dbReference type="CDD" id="cd10028">
    <property type="entry name" value="UDG-F2_TDG_MUG"/>
    <property type="match status" value="1"/>
</dbReference>
<feature type="compositionally biased region" description="Polar residues" evidence="4">
    <location>
        <begin position="234"/>
        <end position="248"/>
    </location>
</feature>
<dbReference type="EMBL" id="CM032182">
    <property type="protein sequence ID" value="KAG7097624.1"/>
    <property type="molecule type" value="Genomic_DNA"/>
</dbReference>
<dbReference type="Gene3D" id="3.40.470.10">
    <property type="entry name" value="Uracil-DNA glycosylase-like domain"/>
    <property type="match status" value="1"/>
</dbReference>
<dbReference type="GO" id="GO:0004844">
    <property type="term" value="F:uracil DNA N-glycosylase activity"/>
    <property type="evidence" value="ECO:0007669"/>
    <property type="project" value="TreeGrafter"/>
</dbReference>
<reference evidence="6" key="1">
    <citation type="journal article" date="2021" name="Genome Biol. Evol.">
        <title>The assembled and annotated genome of the fairy-ring fungus Marasmius oreades.</title>
        <authorList>
            <person name="Hiltunen M."/>
            <person name="Ament-Velasquez S.L."/>
            <person name="Johannesson H."/>
        </authorList>
    </citation>
    <scope>NUCLEOTIDE SEQUENCE</scope>
    <source>
        <strain evidence="6">03SP1</strain>
    </source>
</reference>
<proteinExistence type="predicted"/>
<gene>
    <name evidence="6" type="ORF">E1B28_004957</name>
</gene>
<keyword evidence="2" id="KW-0378">Hydrolase</keyword>
<dbReference type="RefSeq" id="XP_043014094.1">
    <property type="nucleotide sequence ID" value="XM_043149488.1"/>
</dbReference>
<dbReference type="AlphaFoldDB" id="A0A9P7UZR8"/>
<feature type="region of interest" description="Disordered" evidence="4">
    <location>
        <begin position="229"/>
        <end position="268"/>
    </location>
</feature>
<organism evidence="6 7">
    <name type="scientific">Marasmius oreades</name>
    <name type="common">fairy-ring Marasmius</name>
    <dbReference type="NCBI Taxonomy" id="181124"/>
    <lineage>
        <taxon>Eukaryota</taxon>
        <taxon>Fungi</taxon>
        <taxon>Dikarya</taxon>
        <taxon>Basidiomycota</taxon>
        <taxon>Agaricomycotina</taxon>
        <taxon>Agaricomycetes</taxon>
        <taxon>Agaricomycetidae</taxon>
        <taxon>Agaricales</taxon>
        <taxon>Marasmiineae</taxon>
        <taxon>Marasmiaceae</taxon>
        <taxon>Marasmius</taxon>
    </lineage>
</organism>